<dbReference type="InterPro" id="IPR011333">
    <property type="entry name" value="SKP1/BTB/POZ_sf"/>
</dbReference>
<feature type="compositionally biased region" description="Polar residues" evidence="5">
    <location>
        <begin position="574"/>
        <end position="596"/>
    </location>
</feature>
<dbReference type="Gene3D" id="3.30.710.10">
    <property type="entry name" value="Potassium Channel Kv1.1, Chain A"/>
    <property type="match status" value="1"/>
</dbReference>
<dbReference type="SUPFAM" id="SSF54695">
    <property type="entry name" value="POZ domain"/>
    <property type="match status" value="1"/>
</dbReference>
<evidence type="ECO:0000256" key="4">
    <source>
        <dbReference type="ARBA" id="ARBA00022833"/>
    </source>
</evidence>
<evidence type="ECO:0000259" key="6">
    <source>
        <dbReference type="SMART" id="SM00225"/>
    </source>
</evidence>
<dbReference type="OrthoDB" id="10025005at2759"/>
<keyword evidence="3" id="KW-0863">Zinc-finger</keyword>
<protein>
    <submittedName>
        <fullName evidence="7">24103_t:CDS:1</fullName>
    </submittedName>
</protein>
<dbReference type="Pfam" id="PF02214">
    <property type="entry name" value="BTB_2"/>
    <property type="match status" value="1"/>
</dbReference>
<evidence type="ECO:0000256" key="1">
    <source>
        <dbReference type="ARBA" id="ARBA00022723"/>
    </source>
</evidence>
<evidence type="ECO:0000256" key="3">
    <source>
        <dbReference type="ARBA" id="ARBA00022771"/>
    </source>
</evidence>
<feature type="region of interest" description="Disordered" evidence="5">
    <location>
        <begin position="406"/>
        <end position="432"/>
    </location>
</feature>
<feature type="region of interest" description="Disordered" evidence="5">
    <location>
        <begin position="574"/>
        <end position="606"/>
    </location>
</feature>
<feature type="domain" description="BTB" evidence="6">
    <location>
        <begin position="7"/>
        <end position="119"/>
    </location>
</feature>
<feature type="compositionally biased region" description="Polar residues" evidence="5">
    <location>
        <begin position="406"/>
        <end position="424"/>
    </location>
</feature>
<dbReference type="Pfam" id="PF01412">
    <property type="entry name" value="ArfGap"/>
    <property type="match status" value="1"/>
</dbReference>
<dbReference type="PANTHER" id="PTHR46134:SF3">
    <property type="entry name" value="ARFGAP WITH FG REPEATS 1"/>
    <property type="match status" value="1"/>
</dbReference>
<sequence>MSSHKEERIILNVGGIKYETYRSTLTAYPDTMLGTMFQERNGSLLHPTNGNEYFFDRNGYAFRFIIEFYRTGKILWEEPITYNNTSSLMVTRNELHEEIEYFRIPYNLGIDNRRVRFKQRPAEVIDVFVLVLESFIDIALQEWHGDVKIYLYEDMISFKAFFDNEDVSNRQFADPNGFKVFKRMGYKILNSFAKNIAEYFKKLIPGLQWDCHHFDNQIPQSKLILMSQIFNNSLKSSRELNHRVKSISASTFSPTEIDLLKNGGNAKAAEIWLAKYKWTDFPEPDSEDIDSIRSFMRMKYIQKKWLDESLLPGQSLKISTNENLDGKETFMINPPALNRKSSNFTNNSSNDSLNRNSSIASNDKRKSLVGDMNTLKTALEINWNNNNNSNEKMIANIPILPRPNASSLTINTPKQTSNILSNSGQDRESKPENEIDDFFSSLNNTSTQFSASTQAISRNKETNPFDTVLSTAQKLKSDPSTDTYQEFQNLSLAGLVTLPASSQRSSRNNPQITSNFQNANVIDLFGNSVSSSTTNLNNISSKNVDSDLFSDFQTPDLNSNITDSQNITYRQKTPNQINSSQPSAMSPNSNTFTKNPFPTHISSNLSSARTSTSDLSSILSGSLSENFSMGSLTNNSSDINGHRRYSGAHNLLNSGIQQPDSTLTGSGNLFPFVSPVATTVISQPHGSGHTKKISFDTAFSDLDPLKKQ</sequence>
<keyword evidence="4" id="KW-0862">Zinc</keyword>
<accession>A0A9N9G1H0</accession>
<dbReference type="PANTHER" id="PTHR46134">
    <property type="entry name" value="DRONGO, ISOFORM F"/>
    <property type="match status" value="1"/>
</dbReference>
<gene>
    <name evidence="7" type="ORF">CPELLU_LOCUS5827</name>
</gene>
<dbReference type="InterPro" id="IPR003131">
    <property type="entry name" value="T1-type_BTB"/>
</dbReference>
<proteinExistence type="predicted"/>
<evidence type="ECO:0000313" key="8">
    <source>
        <dbReference type="Proteomes" id="UP000789759"/>
    </source>
</evidence>
<dbReference type="GO" id="GO:0005096">
    <property type="term" value="F:GTPase activator activity"/>
    <property type="evidence" value="ECO:0007669"/>
    <property type="project" value="InterPro"/>
</dbReference>
<feature type="compositionally biased region" description="Low complexity" evidence="5">
    <location>
        <begin position="341"/>
        <end position="358"/>
    </location>
</feature>
<keyword evidence="1" id="KW-0479">Metal-binding</keyword>
<dbReference type="Proteomes" id="UP000789759">
    <property type="component" value="Unassembled WGS sequence"/>
</dbReference>
<evidence type="ECO:0000256" key="2">
    <source>
        <dbReference type="ARBA" id="ARBA00022737"/>
    </source>
</evidence>
<evidence type="ECO:0000256" key="5">
    <source>
        <dbReference type="SAM" id="MobiDB-lite"/>
    </source>
</evidence>
<dbReference type="InterPro" id="IPR038508">
    <property type="entry name" value="ArfGAP_dom_sf"/>
</dbReference>
<comment type="caution">
    <text evidence="7">The sequence shown here is derived from an EMBL/GenBank/DDBJ whole genome shotgun (WGS) entry which is preliminary data.</text>
</comment>
<dbReference type="InterPro" id="IPR001164">
    <property type="entry name" value="ArfGAP_dom"/>
</dbReference>
<evidence type="ECO:0000313" key="7">
    <source>
        <dbReference type="EMBL" id="CAG8575077.1"/>
    </source>
</evidence>
<dbReference type="GO" id="GO:0008270">
    <property type="term" value="F:zinc ion binding"/>
    <property type="evidence" value="ECO:0007669"/>
    <property type="project" value="UniProtKB-KW"/>
</dbReference>
<keyword evidence="2" id="KW-0677">Repeat</keyword>
<dbReference type="SMART" id="SM00225">
    <property type="entry name" value="BTB"/>
    <property type="match status" value="1"/>
</dbReference>
<dbReference type="EMBL" id="CAJVQA010003461">
    <property type="protein sequence ID" value="CAG8575077.1"/>
    <property type="molecule type" value="Genomic_DNA"/>
</dbReference>
<dbReference type="InterPro" id="IPR037278">
    <property type="entry name" value="ARFGAP/RecO"/>
</dbReference>
<dbReference type="InterPro" id="IPR052248">
    <property type="entry name" value="Arf-GAP_FG-repeat_protein"/>
</dbReference>
<organism evidence="7 8">
    <name type="scientific">Cetraspora pellucida</name>
    <dbReference type="NCBI Taxonomy" id="1433469"/>
    <lineage>
        <taxon>Eukaryota</taxon>
        <taxon>Fungi</taxon>
        <taxon>Fungi incertae sedis</taxon>
        <taxon>Mucoromycota</taxon>
        <taxon>Glomeromycotina</taxon>
        <taxon>Glomeromycetes</taxon>
        <taxon>Diversisporales</taxon>
        <taxon>Gigasporaceae</taxon>
        <taxon>Cetraspora</taxon>
    </lineage>
</organism>
<feature type="region of interest" description="Disordered" evidence="5">
    <location>
        <begin position="334"/>
        <end position="365"/>
    </location>
</feature>
<dbReference type="AlphaFoldDB" id="A0A9N9G1H0"/>
<reference evidence="7" key="1">
    <citation type="submission" date="2021-06" db="EMBL/GenBank/DDBJ databases">
        <authorList>
            <person name="Kallberg Y."/>
            <person name="Tangrot J."/>
            <person name="Rosling A."/>
        </authorList>
    </citation>
    <scope>NUCLEOTIDE SEQUENCE</scope>
    <source>
        <strain evidence="7">FL966</strain>
    </source>
</reference>
<dbReference type="GO" id="GO:0005737">
    <property type="term" value="C:cytoplasm"/>
    <property type="evidence" value="ECO:0007669"/>
    <property type="project" value="TreeGrafter"/>
</dbReference>
<keyword evidence="8" id="KW-1185">Reference proteome</keyword>
<dbReference type="InterPro" id="IPR000210">
    <property type="entry name" value="BTB/POZ_dom"/>
</dbReference>
<name>A0A9N9G1H0_9GLOM</name>
<dbReference type="GO" id="GO:0051260">
    <property type="term" value="P:protein homooligomerization"/>
    <property type="evidence" value="ECO:0007669"/>
    <property type="project" value="InterPro"/>
</dbReference>
<dbReference type="GO" id="GO:0016020">
    <property type="term" value="C:membrane"/>
    <property type="evidence" value="ECO:0007669"/>
    <property type="project" value="TreeGrafter"/>
</dbReference>
<dbReference type="Gene3D" id="1.10.220.150">
    <property type="entry name" value="Arf GTPase activating protein"/>
    <property type="match status" value="1"/>
</dbReference>
<dbReference type="SUPFAM" id="SSF57863">
    <property type="entry name" value="ArfGap/RecO-like zinc finger"/>
    <property type="match status" value="1"/>
</dbReference>